<evidence type="ECO:0000313" key="2">
    <source>
        <dbReference type="EMBL" id="KOO31031.1"/>
    </source>
</evidence>
<keyword evidence="3" id="KW-1185">Reference proteome</keyword>
<keyword evidence="1" id="KW-0732">Signal</keyword>
<dbReference type="Proteomes" id="UP000037460">
    <property type="component" value="Unassembled WGS sequence"/>
</dbReference>
<dbReference type="AlphaFoldDB" id="A0A0M0JWK3"/>
<proteinExistence type="predicted"/>
<reference evidence="3" key="1">
    <citation type="journal article" date="2015" name="PLoS Genet.">
        <title>Genome Sequence and Transcriptome Analyses of Chrysochromulina tobin: Metabolic Tools for Enhanced Algal Fitness in the Prominent Order Prymnesiales (Haptophyceae).</title>
        <authorList>
            <person name="Hovde B.T."/>
            <person name="Deodato C.R."/>
            <person name="Hunsperger H.M."/>
            <person name="Ryken S.A."/>
            <person name="Yost W."/>
            <person name="Jha R.K."/>
            <person name="Patterson J."/>
            <person name="Monnat R.J. Jr."/>
            <person name="Barlow S.B."/>
            <person name="Starkenburg S.R."/>
            <person name="Cattolico R.A."/>
        </authorList>
    </citation>
    <scope>NUCLEOTIDE SEQUENCE</scope>
    <source>
        <strain evidence="3">CCMP291</strain>
    </source>
</reference>
<feature type="signal peptide" evidence="1">
    <location>
        <begin position="1"/>
        <end position="17"/>
    </location>
</feature>
<sequence>MTLLMLASLLRLACVRFEGLPDMPAGTAATPSIYAADKHVYSTNVRIARSMVRSANISWTLVGTEGEQLVSASEVRERFAGVIFVGDSQIREVAWAALQILTAAQVKAFAKKDPVFAGQRKLNGYTACVPQSVGKTGFTASCNGAVCDLHSPFRNKTHAEQMRRLLLTNPHSWDGALSVSESVCDSEFFLSYQATWGAMPIEPTTLPRCLHPDPSDPTGKYALKQRTSGVTKPVLWIVDGCGLHEMEFCDKRRDELPQHAFARFSPALLRSSTIVYQTVGAGFLMRASNRFRGDCAQINADQIAAKERAWLMSHGVPYYDYTKLTLQYAPLMFDAIHFTYYWVPCTHTFPEMARLVAQLGFQQAVGKPVEVCPPGTPASAPMPGTSSVNLGQGWEASQNARRVAMQLDEAAKYLKATKAAKKKASQA</sequence>
<protein>
    <submittedName>
        <fullName evidence="2">Uncharacterized protein</fullName>
    </submittedName>
</protein>
<gene>
    <name evidence="2" type="ORF">Ctob_011101</name>
</gene>
<name>A0A0M0JWK3_9EUKA</name>
<feature type="chain" id="PRO_5005602158" evidence="1">
    <location>
        <begin position="18"/>
        <end position="427"/>
    </location>
</feature>
<organism evidence="2 3">
    <name type="scientific">Chrysochromulina tobinii</name>
    <dbReference type="NCBI Taxonomy" id="1460289"/>
    <lineage>
        <taxon>Eukaryota</taxon>
        <taxon>Haptista</taxon>
        <taxon>Haptophyta</taxon>
        <taxon>Prymnesiophyceae</taxon>
        <taxon>Prymnesiales</taxon>
        <taxon>Chrysochromulinaceae</taxon>
        <taxon>Chrysochromulina</taxon>
    </lineage>
</organism>
<dbReference type="EMBL" id="JWZX01002099">
    <property type="protein sequence ID" value="KOO31031.1"/>
    <property type="molecule type" value="Genomic_DNA"/>
</dbReference>
<comment type="caution">
    <text evidence="2">The sequence shown here is derived from an EMBL/GenBank/DDBJ whole genome shotgun (WGS) entry which is preliminary data.</text>
</comment>
<accession>A0A0M0JWK3</accession>
<evidence type="ECO:0000256" key="1">
    <source>
        <dbReference type="SAM" id="SignalP"/>
    </source>
</evidence>
<evidence type="ECO:0000313" key="3">
    <source>
        <dbReference type="Proteomes" id="UP000037460"/>
    </source>
</evidence>